<sequence>MPNNIPNIMVPFYDDEMSFITSVLYGCNRRRSNPFFFKNPRISNFIYYGYPVPLLYTAGLMSLGASYSDASIIICFMNIMVTTFTFYYISKKYIHWPVMATIIFLFSGSWASYIYLRYTNRSNLNNDLVHRFTPTHSCNWYQPFACLLSMSKSASYAIAMAQCAINWTPTIMSPILAMLIPSTLTSFATFGVLCGLPNMLPKIIPFALTLLLRLHPFVYRFLPIYREAEMRGTFFAPIMIWFIALGPMFLVLFFFGWKGIEGKNKRTRDSSDRGVEYTNASRERFQIHLFASIGPFLLLHFFREGTSSFENILAITATVFPVAVILFTDLMRRYSRWPTDEEYRGCAIFIMTATFAFLLYGGYLCMSRIVKSVDINILFTKNALEIAKFINEKVSPGAVIFIYPKKLNPIILTGRQAYIGDKQLLWESGVQFQSKLDDYDNLVSEQDNVDLFKKLGIHYVIQESDKLSIKNRLLKTQTQNREFRLCII</sequence>
<evidence type="ECO:0000313" key="3">
    <source>
        <dbReference type="Proteomes" id="UP001470230"/>
    </source>
</evidence>
<feature type="transmembrane region" description="Helical" evidence="1">
    <location>
        <begin position="70"/>
        <end position="89"/>
    </location>
</feature>
<feature type="transmembrane region" description="Helical" evidence="1">
    <location>
        <begin position="45"/>
        <end position="64"/>
    </location>
</feature>
<feature type="transmembrane region" description="Helical" evidence="1">
    <location>
        <begin position="308"/>
        <end position="331"/>
    </location>
</feature>
<reference evidence="2 3" key="1">
    <citation type="submission" date="2024-04" db="EMBL/GenBank/DDBJ databases">
        <title>Tritrichomonas musculus Genome.</title>
        <authorList>
            <person name="Alves-Ferreira E."/>
            <person name="Grigg M."/>
            <person name="Lorenzi H."/>
            <person name="Galac M."/>
        </authorList>
    </citation>
    <scope>NUCLEOTIDE SEQUENCE [LARGE SCALE GENOMIC DNA]</scope>
    <source>
        <strain evidence="2 3">EAF2021</strain>
    </source>
</reference>
<feature type="transmembrane region" description="Helical" evidence="1">
    <location>
        <begin position="234"/>
        <end position="257"/>
    </location>
</feature>
<keyword evidence="3" id="KW-1185">Reference proteome</keyword>
<feature type="transmembrane region" description="Helical" evidence="1">
    <location>
        <begin position="285"/>
        <end position="302"/>
    </location>
</feature>
<keyword evidence="1" id="KW-0812">Transmembrane</keyword>
<protein>
    <submittedName>
        <fullName evidence="2">Uncharacterized protein</fullName>
    </submittedName>
</protein>
<accession>A0ABR2KED9</accession>
<feature type="transmembrane region" description="Helical" evidence="1">
    <location>
        <begin position="175"/>
        <end position="196"/>
    </location>
</feature>
<comment type="caution">
    <text evidence="2">The sequence shown here is derived from an EMBL/GenBank/DDBJ whole genome shotgun (WGS) entry which is preliminary data.</text>
</comment>
<dbReference type="Proteomes" id="UP001470230">
    <property type="component" value="Unassembled WGS sequence"/>
</dbReference>
<organism evidence="2 3">
    <name type="scientific">Tritrichomonas musculus</name>
    <dbReference type="NCBI Taxonomy" id="1915356"/>
    <lineage>
        <taxon>Eukaryota</taxon>
        <taxon>Metamonada</taxon>
        <taxon>Parabasalia</taxon>
        <taxon>Tritrichomonadida</taxon>
        <taxon>Tritrichomonadidae</taxon>
        <taxon>Tritrichomonas</taxon>
    </lineage>
</organism>
<gene>
    <name evidence="2" type="ORF">M9Y10_034228</name>
</gene>
<feature type="transmembrane region" description="Helical" evidence="1">
    <location>
        <begin position="343"/>
        <end position="363"/>
    </location>
</feature>
<keyword evidence="1" id="KW-0472">Membrane</keyword>
<dbReference type="EMBL" id="JAPFFF010000005">
    <property type="protein sequence ID" value="KAK8889481.1"/>
    <property type="molecule type" value="Genomic_DNA"/>
</dbReference>
<evidence type="ECO:0000313" key="2">
    <source>
        <dbReference type="EMBL" id="KAK8889481.1"/>
    </source>
</evidence>
<evidence type="ECO:0000256" key="1">
    <source>
        <dbReference type="SAM" id="Phobius"/>
    </source>
</evidence>
<feature type="transmembrane region" description="Helical" evidence="1">
    <location>
        <begin position="96"/>
        <end position="116"/>
    </location>
</feature>
<name>A0ABR2KED9_9EUKA</name>
<keyword evidence="1" id="KW-1133">Transmembrane helix</keyword>
<proteinExistence type="predicted"/>
<feature type="transmembrane region" description="Helical" evidence="1">
    <location>
        <begin position="203"/>
        <end position="222"/>
    </location>
</feature>